<gene>
    <name evidence="2" type="ORF">SERLA73DRAFT_149300</name>
</gene>
<dbReference type="EMBL" id="GL945474">
    <property type="protein sequence ID" value="EGO05015.1"/>
    <property type="molecule type" value="Genomic_DNA"/>
</dbReference>
<name>F8PHL8_SERL3</name>
<proteinExistence type="predicted"/>
<keyword evidence="3" id="KW-1185">Reference proteome</keyword>
<dbReference type="HOGENOM" id="CLU_1887004_0_0_1"/>
<dbReference type="InParanoid" id="F8PHL8"/>
<evidence type="ECO:0000313" key="2">
    <source>
        <dbReference type="EMBL" id="EGO05015.1"/>
    </source>
</evidence>
<evidence type="ECO:0000313" key="3">
    <source>
        <dbReference type="Proteomes" id="UP000008063"/>
    </source>
</evidence>
<evidence type="ECO:0000256" key="1">
    <source>
        <dbReference type="SAM" id="SignalP"/>
    </source>
</evidence>
<accession>F8PHL8</accession>
<feature type="signal peptide" evidence="1">
    <location>
        <begin position="1"/>
        <end position="23"/>
    </location>
</feature>
<dbReference type="AlphaFoldDB" id="F8PHL8"/>
<reference evidence="3" key="1">
    <citation type="journal article" date="2011" name="Science">
        <title>The plant cell wall-decomposing machinery underlies the functional diversity of forest fungi.</title>
        <authorList>
            <person name="Eastwood D.C."/>
            <person name="Floudas D."/>
            <person name="Binder M."/>
            <person name="Majcherczyk A."/>
            <person name="Schneider P."/>
            <person name="Aerts A."/>
            <person name="Asiegbu F.O."/>
            <person name="Baker S.E."/>
            <person name="Barry K."/>
            <person name="Bendiksby M."/>
            <person name="Blumentritt M."/>
            <person name="Coutinho P.M."/>
            <person name="Cullen D."/>
            <person name="de Vries R.P."/>
            <person name="Gathman A."/>
            <person name="Goodell B."/>
            <person name="Henrissat B."/>
            <person name="Ihrmark K."/>
            <person name="Kauserud H."/>
            <person name="Kohler A."/>
            <person name="LaButti K."/>
            <person name="Lapidus A."/>
            <person name="Lavin J.L."/>
            <person name="Lee Y.-H."/>
            <person name="Lindquist E."/>
            <person name="Lilly W."/>
            <person name="Lucas S."/>
            <person name="Morin E."/>
            <person name="Murat C."/>
            <person name="Oguiza J.A."/>
            <person name="Park J."/>
            <person name="Pisabarro A.G."/>
            <person name="Riley R."/>
            <person name="Rosling A."/>
            <person name="Salamov A."/>
            <person name="Schmidt O."/>
            <person name="Schmutz J."/>
            <person name="Skrede I."/>
            <person name="Stenlid J."/>
            <person name="Wiebenga A."/>
            <person name="Xie X."/>
            <person name="Kuees U."/>
            <person name="Hibbett D.S."/>
            <person name="Hoffmeister D."/>
            <person name="Hoegberg N."/>
            <person name="Martin F."/>
            <person name="Grigoriev I.V."/>
            <person name="Watkinson S.C."/>
        </authorList>
    </citation>
    <scope>NUCLEOTIDE SEQUENCE [LARGE SCALE GENOMIC DNA]</scope>
    <source>
        <strain evidence="3">strain S7.3</strain>
    </source>
</reference>
<feature type="chain" id="PRO_5003382040" evidence="1">
    <location>
        <begin position="24"/>
        <end position="135"/>
    </location>
</feature>
<organism evidence="3">
    <name type="scientific">Serpula lacrymans var. lacrymans (strain S7.3)</name>
    <name type="common">Dry rot fungus</name>
    <dbReference type="NCBI Taxonomy" id="936435"/>
    <lineage>
        <taxon>Eukaryota</taxon>
        <taxon>Fungi</taxon>
        <taxon>Dikarya</taxon>
        <taxon>Basidiomycota</taxon>
        <taxon>Agaricomycotina</taxon>
        <taxon>Agaricomycetes</taxon>
        <taxon>Agaricomycetidae</taxon>
        <taxon>Boletales</taxon>
        <taxon>Coniophorineae</taxon>
        <taxon>Serpulaceae</taxon>
        <taxon>Serpula</taxon>
    </lineage>
</organism>
<sequence>MSCLVAVSIILLLYLCHFPFLLSTPISACAEGKKDKLGNAWRITLSIKLTNLASSSSSWVCHSGVWGDEDLKIDIGLGDYLFFQRVCNLLQDYQQNHGKLTHPLKLNSSGNVEFEPSKWLDKHVSRHLISWTESQ</sequence>
<protein>
    <submittedName>
        <fullName evidence="2">Uncharacterized protein</fullName>
    </submittedName>
</protein>
<keyword evidence="1" id="KW-0732">Signal</keyword>
<dbReference type="Proteomes" id="UP000008063">
    <property type="component" value="Unassembled WGS sequence"/>
</dbReference>